<evidence type="ECO:0000256" key="1">
    <source>
        <dbReference type="SAM" id="MobiDB-lite"/>
    </source>
</evidence>
<proteinExistence type="predicted"/>
<dbReference type="Gene3D" id="3.30.530.20">
    <property type="match status" value="1"/>
</dbReference>
<keyword evidence="3" id="KW-1185">Reference proteome</keyword>
<comment type="caution">
    <text evidence="2">The sequence shown here is derived from an EMBL/GenBank/DDBJ whole genome shotgun (WGS) entry which is preliminary data.</text>
</comment>
<sequence>MTLNVLGDSGVESSLLQLRIGQQNSADQNESSTMVPTMDDAKNEEADATTLITNVNIISERLKQAQVLEEECKIFAAATLLEGIDPKHFQPVHHDILKEAELFRRLLHDSASLITASNDDNDNNNKSNETNKSDEWIKQGEQHGGRHDFAMYYKVSDTNQITCRLETPIEPSLLIPILAVLNESELYKTWIPQYKVPRLEVVKSEKLCQSGRVAQTILVETEVPWPIAKRELILKAVACDDIIDSDHNGDGSNCDSKDDNGGGRKDGGGASRILVRIQSLDCEDNGEDGLEILPAKKGVRIKVDGGFVFQKCPIDHPMAKKSSSDDDRDGDDLILLTFTFSVDPKLSILPQSFLNFFLRTAMRQIWGMFLHVAEEVGDGKRPAHSEAIERKREALYDWVEERTNAMLQHSLSK</sequence>
<protein>
    <submittedName>
        <fullName evidence="2">SRPBCC family protein</fullName>
    </submittedName>
</protein>
<evidence type="ECO:0000313" key="3">
    <source>
        <dbReference type="Proteomes" id="UP001224775"/>
    </source>
</evidence>
<reference evidence="2" key="1">
    <citation type="submission" date="2023-06" db="EMBL/GenBank/DDBJ databases">
        <title>Survivors Of The Sea: Transcriptome response of Skeletonema marinoi to long-term dormancy.</title>
        <authorList>
            <person name="Pinder M.I.M."/>
            <person name="Kourtchenko O."/>
            <person name="Robertson E.K."/>
            <person name="Larsson T."/>
            <person name="Maumus F."/>
            <person name="Osuna-Cruz C.M."/>
            <person name="Vancaester E."/>
            <person name="Stenow R."/>
            <person name="Vandepoele K."/>
            <person name="Ploug H."/>
            <person name="Bruchert V."/>
            <person name="Godhe A."/>
            <person name="Topel M."/>
        </authorList>
    </citation>
    <scope>NUCLEOTIDE SEQUENCE</scope>
    <source>
        <strain evidence="2">R05AC</strain>
    </source>
</reference>
<accession>A0AAD9D967</accession>
<feature type="region of interest" description="Disordered" evidence="1">
    <location>
        <begin position="248"/>
        <end position="267"/>
    </location>
</feature>
<dbReference type="EMBL" id="JATAAI010000025">
    <property type="protein sequence ID" value="KAK1737460.1"/>
    <property type="molecule type" value="Genomic_DNA"/>
</dbReference>
<dbReference type="PANTHER" id="PTHR34560">
    <property type="entry name" value="POLYKETIDE CYCLASE/DEHYDRASE/LIPID TRANSPORT SUPERFAMILY PROTEIN"/>
    <property type="match status" value="1"/>
</dbReference>
<dbReference type="InterPro" id="IPR023393">
    <property type="entry name" value="START-like_dom_sf"/>
</dbReference>
<feature type="compositionally biased region" description="Basic and acidic residues" evidence="1">
    <location>
        <begin position="129"/>
        <end position="140"/>
    </location>
</feature>
<name>A0AAD9D967_9STRA</name>
<gene>
    <name evidence="2" type="ORF">QTG54_011746</name>
</gene>
<dbReference type="Proteomes" id="UP001224775">
    <property type="component" value="Unassembled WGS sequence"/>
</dbReference>
<feature type="region of interest" description="Disordered" evidence="1">
    <location>
        <begin position="115"/>
        <end position="140"/>
    </location>
</feature>
<dbReference type="PANTHER" id="PTHR34560:SF1">
    <property type="entry name" value="START DOMAIN-CONTAINING PROTEIN"/>
    <property type="match status" value="1"/>
</dbReference>
<dbReference type="SUPFAM" id="SSF55961">
    <property type="entry name" value="Bet v1-like"/>
    <property type="match status" value="1"/>
</dbReference>
<dbReference type="AlphaFoldDB" id="A0AAD9D967"/>
<evidence type="ECO:0000313" key="2">
    <source>
        <dbReference type="EMBL" id="KAK1737460.1"/>
    </source>
</evidence>
<organism evidence="2 3">
    <name type="scientific">Skeletonema marinoi</name>
    <dbReference type="NCBI Taxonomy" id="267567"/>
    <lineage>
        <taxon>Eukaryota</taxon>
        <taxon>Sar</taxon>
        <taxon>Stramenopiles</taxon>
        <taxon>Ochrophyta</taxon>
        <taxon>Bacillariophyta</taxon>
        <taxon>Coscinodiscophyceae</taxon>
        <taxon>Thalassiosirophycidae</taxon>
        <taxon>Thalassiosirales</taxon>
        <taxon>Skeletonemataceae</taxon>
        <taxon>Skeletonema</taxon>
        <taxon>Skeletonema marinoi-dohrnii complex</taxon>
    </lineage>
</organism>